<dbReference type="RefSeq" id="WP_340271684.1">
    <property type="nucleotide sequence ID" value="NZ_JBBEOG010000014.1"/>
</dbReference>
<dbReference type="InterPro" id="IPR006311">
    <property type="entry name" value="TAT_signal"/>
</dbReference>
<comment type="caution">
    <text evidence="2">The sequence shown here is derived from an EMBL/GenBank/DDBJ whole genome shotgun (WGS) entry which is preliminary data.</text>
</comment>
<protein>
    <submittedName>
        <fullName evidence="2">ABC transporter substrate-binding protein</fullName>
    </submittedName>
</protein>
<organism evidence="2 3">
    <name type="scientific">Aquipuribacter nitratireducens</name>
    <dbReference type="NCBI Taxonomy" id="650104"/>
    <lineage>
        <taxon>Bacteria</taxon>
        <taxon>Bacillati</taxon>
        <taxon>Actinomycetota</taxon>
        <taxon>Actinomycetes</taxon>
        <taxon>Micrococcales</taxon>
        <taxon>Intrasporangiaceae</taxon>
        <taxon>Aquipuribacter</taxon>
    </lineage>
</organism>
<sequence>MSPSPTHLPSRRHALALLGAGAGAGLLAACGGSDAGSAPTAAPAAGAPAFDGETIRVATFTNNHAAAPLFWPDHAPEGLTVVVQTLGSGTDMNVALENGDLDFALFGLVNGFIQAEEGIGSRIVAMGAEKGAGLVVPADFDGEDVTALAGRRIGWQGPAFQYLLLLELLEDAGLDPDRDVELVAVDWNDMPAALAGGDVDAYMGTEPNPSRSVADGTGRRLVDPYSTPAGSLNSAIWASRTVLDRPDLLRAASAMQVAAAEQLSPGGENDAEQWRALTVDGFGYDEAVYEALLPNVGAVGRFDDTWRGQALAQAERMVALGLLQQVPGDDVFRLDEQV</sequence>
<dbReference type="PANTHER" id="PTHR30024">
    <property type="entry name" value="ALIPHATIC SULFONATES-BINDING PROTEIN-RELATED"/>
    <property type="match status" value="1"/>
</dbReference>
<dbReference type="Proteomes" id="UP001596122">
    <property type="component" value="Unassembled WGS sequence"/>
</dbReference>
<evidence type="ECO:0000256" key="1">
    <source>
        <dbReference type="SAM" id="SignalP"/>
    </source>
</evidence>
<dbReference type="Gene3D" id="3.40.190.10">
    <property type="entry name" value="Periplasmic binding protein-like II"/>
    <property type="match status" value="2"/>
</dbReference>
<keyword evidence="3" id="KW-1185">Reference proteome</keyword>
<name>A0ABW0GQ73_9MICO</name>
<feature type="chain" id="PRO_5045220582" evidence="1">
    <location>
        <begin position="29"/>
        <end position="338"/>
    </location>
</feature>
<keyword evidence="1" id="KW-0732">Signal</keyword>
<dbReference type="PROSITE" id="PS51318">
    <property type="entry name" value="TAT"/>
    <property type="match status" value="1"/>
</dbReference>
<dbReference type="SUPFAM" id="SSF53850">
    <property type="entry name" value="Periplasmic binding protein-like II"/>
    <property type="match status" value="1"/>
</dbReference>
<gene>
    <name evidence="2" type="ORF">ACFPJ6_09750</name>
</gene>
<reference evidence="3" key="1">
    <citation type="journal article" date="2019" name="Int. J. Syst. Evol. Microbiol.">
        <title>The Global Catalogue of Microorganisms (GCM) 10K type strain sequencing project: providing services to taxonomists for standard genome sequencing and annotation.</title>
        <authorList>
            <consortium name="The Broad Institute Genomics Platform"/>
            <consortium name="The Broad Institute Genome Sequencing Center for Infectious Disease"/>
            <person name="Wu L."/>
            <person name="Ma J."/>
        </authorList>
    </citation>
    <scope>NUCLEOTIDE SEQUENCE [LARGE SCALE GENOMIC DNA]</scope>
    <source>
        <strain evidence="3">CCUG 43114</strain>
    </source>
</reference>
<proteinExistence type="predicted"/>
<feature type="signal peptide" evidence="1">
    <location>
        <begin position="1"/>
        <end position="28"/>
    </location>
</feature>
<dbReference type="EMBL" id="JBHSLD010000007">
    <property type="protein sequence ID" value="MFC5381076.1"/>
    <property type="molecule type" value="Genomic_DNA"/>
</dbReference>
<evidence type="ECO:0000313" key="2">
    <source>
        <dbReference type="EMBL" id="MFC5381076.1"/>
    </source>
</evidence>
<evidence type="ECO:0000313" key="3">
    <source>
        <dbReference type="Proteomes" id="UP001596122"/>
    </source>
</evidence>
<dbReference type="Pfam" id="PF13379">
    <property type="entry name" value="NMT1_2"/>
    <property type="match status" value="1"/>
</dbReference>
<accession>A0ABW0GQ73</accession>